<dbReference type="GO" id="GO:0047499">
    <property type="term" value="F:calcium-independent phospholipase A2 activity"/>
    <property type="evidence" value="ECO:0007669"/>
    <property type="project" value="TreeGrafter"/>
</dbReference>
<evidence type="ECO:0000313" key="6">
    <source>
        <dbReference type="EMBL" id="THU87584.1"/>
    </source>
</evidence>
<evidence type="ECO:0000313" key="7">
    <source>
        <dbReference type="Proteomes" id="UP000297245"/>
    </source>
</evidence>
<dbReference type="AlphaFoldDB" id="A0A4S8LF60"/>
<gene>
    <name evidence="6" type="ORF">K435DRAFT_681419</name>
</gene>
<dbReference type="InterPro" id="IPR002641">
    <property type="entry name" value="PNPLA_dom"/>
</dbReference>
<dbReference type="GO" id="GO:0016042">
    <property type="term" value="P:lipid catabolic process"/>
    <property type="evidence" value="ECO:0007669"/>
    <property type="project" value="UniProtKB-KW"/>
</dbReference>
<dbReference type="PANTHER" id="PTHR24185">
    <property type="entry name" value="CALCIUM-INDEPENDENT PHOSPHOLIPASE A2-GAMMA"/>
    <property type="match status" value="1"/>
</dbReference>
<evidence type="ECO:0000256" key="2">
    <source>
        <dbReference type="ARBA" id="ARBA00022963"/>
    </source>
</evidence>
<dbReference type="Proteomes" id="UP000297245">
    <property type="component" value="Unassembled WGS sequence"/>
</dbReference>
<dbReference type="GO" id="GO:0016020">
    <property type="term" value="C:membrane"/>
    <property type="evidence" value="ECO:0007669"/>
    <property type="project" value="TreeGrafter"/>
</dbReference>
<name>A0A4S8LF60_DENBC</name>
<evidence type="ECO:0000256" key="3">
    <source>
        <dbReference type="ARBA" id="ARBA00023098"/>
    </source>
</evidence>
<protein>
    <submittedName>
        <fullName evidence="6">FabD/lysophospholipase-like protein</fullName>
    </submittedName>
</protein>
<sequence length="68" mass="7337">SPDGGGIRGVSELIVLHEIMVRVQDKKNLSDLPKPCEYFHLIGGTSTGGLIAIMLGRLEMSTEDALKQ</sequence>
<dbReference type="InterPro" id="IPR016035">
    <property type="entry name" value="Acyl_Trfase/lysoPLipase"/>
</dbReference>
<evidence type="ECO:0000259" key="5">
    <source>
        <dbReference type="PROSITE" id="PS51635"/>
    </source>
</evidence>
<keyword evidence="1" id="KW-0378">Hydrolase</keyword>
<dbReference type="Gene3D" id="3.40.1090.10">
    <property type="entry name" value="Cytosolic phospholipase A2 catalytic domain"/>
    <property type="match status" value="1"/>
</dbReference>
<dbReference type="PROSITE" id="PS51635">
    <property type="entry name" value="PNPLA"/>
    <property type="match status" value="1"/>
</dbReference>
<dbReference type="OrthoDB" id="630895at2759"/>
<dbReference type="GO" id="GO:0019369">
    <property type="term" value="P:arachidonate metabolic process"/>
    <property type="evidence" value="ECO:0007669"/>
    <property type="project" value="TreeGrafter"/>
</dbReference>
<dbReference type="GO" id="GO:0046486">
    <property type="term" value="P:glycerolipid metabolic process"/>
    <property type="evidence" value="ECO:0007669"/>
    <property type="project" value="UniProtKB-ARBA"/>
</dbReference>
<feature type="short sequence motif" description="GXGXXG" evidence="4">
    <location>
        <begin position="4"/>
        <end position="9"/>
    </location>
</feature>
<evidence type="ECO:0000256" key="4">
    <source>
        <dbReference type="PROSITE-ProRule" id="PRU01161"/>
    </source>
</evidence>
<dbReference type="SUPFAM" id="SSF52151">
    <property type="entry name" value="FabD/lysophospholipase-like"/>
    <property type="match status" value="1"/>
</dbReference>
<organism evidence="6 7">
    <name type="scientific">Dendrothele bispora (strain CBS 962.96)</name>
    <dbReference type="NCBI Taxonomy" id="1314807"/>
    <lineage>
        <taxon>Eukaryota</taxon>
        <taxon>Fungi</taxon>
        <taxon>Dikarya</taxon>
        <taxon>Basidiomycota</taxon>
        <taxon>Agaricomycotina</taxon>
        <taxon>Agaricomycetes</taxon>
        <taxon>Agaricomycetidae</taxon>
        <taxon>Agaricales</taxon>
        <taxon>Agaricales incertae sedis</taxon>
        <taxon>Dendrothele</taxon>
    </lineage>
</organism>
<comment type="caution">
    <text evidence="4">Lacks conserved residue(s) required for the propagation of feature annotation.</text>
</comment>
<reference evidence="6 7" key="1">
    <citation type="journal article" date="2019" name="Nat. Ecol. Evol.">
        <title>Megaphylogeny resolves global patterns of mushroom evolution.</title>
        <authorList>
            <person name="Varga T."/>
            <person name="Krizsan K."/>
            <person name="Foldi C."/>
            <person name="Dima B."/>
            <person name="Sanchez-Garcia M."/>
            <person name="Sanchez-Ramirez S."/>
            <person name="Szollosi G.J."/>
            <person name="Szarkandi J.G."/>
            <person name="Papp V."/>
            <person name="Albert L."/>
            <person name="Andreopoulos W."/>
            <person name="Angelini C."/>
            <person name="Antonin V."/>
            <person name="Barry K.W."/>
            <person name="Bougher N.L."/>
            <person name="Buchanan P."/>
            <person name="Buyck B."/>
            <person name="Bense V."/>
            <person name="Catcheside P."/>
            <person name="Chovatia M."/>
            <person name="Cooper J."/>
            <person name="Damon W."/>
            <person name="Desjardin D."/>
            <person name="Finy P."/>
            <person name="Geml J."/>
            <person name="Haridas S."/>
            <person name="Hughes K."/>
            <person name="Justo A."/>
            <person name="Karasinski D."/>
            <person name="Kautmanova I."/>
            <person name="Kiss B."/>
            <person name="Kocsube S."/>
            <person name="Kotiranta H."/>
            <person name="LaButti K.M."/>
            <person name="Lechner B.E."/>
            <person name="Liimatainen K."/>
            <person name="Lipzen A."/>
            <person name="Lukacs Z."/>
            <person name="Mihaltcheva S."/>
            <person name="Morgado L.N."/>
            <person name="Niskanen T."/>
            <person name="Noordeloos M.E."/>
            <person name="Ohm R.A."/>
            <person name="Ortiz-Santana B."/>
            <person name="Ovrebo C."/>
            <person name="Racz N."/>
            <person name="Riley R."/>
            <person name="Savchenko A."/>
            <person name="Shiryaev A."/>
            <person name="Soop K."/>
            <person name="Spirin V."/>
            <person name="Szebenyi C."/>
            <person name="Tomsovsky M."/>
            <person name="Tulloss R.E."/>
            <person name="Uehling J."/>
            <person name="Grigoriev I.V."/>
            <person name="Vagvolgyi C."/>
            <person name="Papp T."/>
            <person name="Martin F.M."/>
            <person name="Miettinen O."/>
            <person name="Hibbett D.S."/>
            <person name="Nagy L.G."/>
        </authorList>
    </citation>
    <scope>NUCLEOTIDE SEQUENCE [LARGE SCALE GENOMIC DNA]</scope>
    <source>
        <strain evidence="6 7">CBS 962.96</strain>
    </source>
</reference>
<dbReference type="Pfam" id="PF01734">
    <property type="entry name" value="Patatin"/>
    <property type="match status" value="1"/>
</dbReference>
<evidence type="ECO:0000256" key="1">
    <source>
        <dbReference type="ARBA" id="ARBA00022801"/>
    </source>
</evidence>
<keyword evidence="3" id="KW-0443">Lipid metabolism</keyword>
<keyword evidence="7" id="KW-1185">Reference proteome</keyword>
<dbReference type="EMBL" id="ML179444">
    <property type="protein sequence ID" value="THU87584.1"/>
    <property type="molecule type" value="Genomic_DNA"/>
</dbReference>
<feature type="non-terminal residue" evidence="6">
    <location>
        <position position="1"/>
    </location>
</feature>
<dbReference type="PANTHER" id="PTHR24185:SF1">
    <property type="entry name" value="CALCIUM-INDEPENDENT PHOSPHOLIPASE A2-GAMMA"/>
    <property type="match status" value="1"/>
</dbReference>
<keyword evidence="2" id="KW-0442">Lipid degradation</keyword>
<feature type="short sequence motif" description="GXSXG" evidence="4">
    <location>
        <begin position="44"/>
        <end position="48"/>
    </location>
</feature>
<proteinExistence type="predicted"/>
<accession>A0A4S8LF60</accession>
<feature type="domain" description="PNPLA" evidence="5">
    <location>
        <begin position="1"/>
        <end position="68"/>
    </location>
</feature>